<evidence type="ECO:0000313" key="3">
    <source>
        <dbReference type="Proteomes" id="UP001165190"/>
    </source>
</evidence>
<dbReference type="OrthoDB" id="18487at2759"/>
<keyword evidence="1" id="KW-0732">Signal</keyword>
<accession>A0A9W7J6K6</accession>
<gene>
    <name evidence="2" type="ORF">HRI_004628300</name>
</gene>
<protein>
    <submittedName>
        <fullName evidence="2">Uncharacterized protein</fullName>
    </submittedName>
</protein>
<keyword evidence="3" id="KW-1185">Reference proteome</keyword>
<comment type="caution">
    <text evidence="2">The sequence shown here is derived from an EMBL/GenBank/DDBJ whole genome shotgun (WGS) entry which is preliminary data.</text>
</comment>
<organism evidence="2 3">
    <name type="scientific">Hibiscus trionum</name>
    <name type="common">Flower of an hour</name>
    <dbReference type="NCBI Taxonomy" id="183268"/>
    <lineage>
        <taxon>Eukaryota</taxon>
        <taxon>Viridiplantae</taxon>
        <taxon>Streptophyta</taxon>
        <taxon>Embryophyta</taxon>
        <taxon>Tracheophyta</taxon>
        <taxon>Spermatophyta</taxon>
        <taxon>Magnoliopsida</taxon>
        <taxon>eudicotyledons</taxon>
        <taxon>Gunneridae</taxon>
        <taxon>Pentapetalae</taxon>
        <taxon>rosids</taxon>
        <taxon>malvids</taxon>
        <taxon>Malvales</taxon>
        <taxon>Malvaceae</taxon>
        <taxon>Malvoideae</taxon>
        <taxon>Hibiscus</taxon>
    </lineage>
</organism>
<name>A0A9W7J6K6_HIBTR</name>
<feature type="signal peptide" evidence="1">
    <location>
        <begin position="1"/>
        <end position="24"/>
    </location>
</feature>
<feature type="chain" id="PRO_5040954432" evidence="1">
    <location>
        <begin position="25"/>
        <end position="84"/>
    </location>
</feature>
<dbReference type="EMBL" id="BSYR01000056">
    <property type="protein sequence ID" value="GMJ09591.1"/>
    <property type="molecule type" value="Genomic_DNA"/>
</dbReference>
<reference evidence="2" key="1">
    <citation type="submission" date="2023-05" db="EMBL/GenBank/DDBJ databases">
        <title>Genome and transcriptome analyses reveal genes involved in the formation of fine ridges on petal epidermal cells in Hibiscus trionum.</title>
        <authorList>
            <person name="Koshimizu S."/>
            <person name="Masuda S."/>
            <person name="Ishii T."/>
            <person name="Shirasu K."/>
            <person name="Hoshino A."/>
            <person name="Arita M."/>
        </authorList>
    </citation>
    <scope>NUCLEOTIDE SEQUENCE</scope>
    <source>
        <strain evidence="2">Hamamatsu line</strain>
    </source>
</reference>
<proteinExistence type="predicted"/>
<evidence type="ECO:0000313" key="2">
    <source>
        <dbReference type="EMBL" id="GMJ09591.1"/>
    </source>
</evidence>
<sequence>MASFGIASFLVVLLVASCVLNSEAGKCATKQDCASECPHGGLCEVASGQCICLPATKCVKDSDCVSACAGYKIHKCQGGLCVCQ</sequence>
<dbReference type="Proteomes" id="UP001165190">
    <property type="component" value="Unassembled WGS sequence"/>
</dbReference>
<dbReference type="AlphaFoldDB" id="A0A9W7J6K6"/>
<evidence type="ECO:0000256" key="1">
    <source>
        <dbReference type="SAM" id="SignalP"/>
    </source>
</evidence>